<protein>
    <submittedName>
        <fullName evidence="1">Uncharacterized protein</fullName>
    </submittedName>
</protein>
<gene>
    <name evidence="1" type="ORF">LshimejAT787_1102880</name>
</gene>
<name>A0A9P3PVD1_LYOSH</name>
<proteinExistence type="predicted"/>
<comment type="caution">
    <text evidence="1">The sequence shown here is derived from an EMBL/GenBank/DDBJ whole genome shotgun (WGS) entry which is preliminary data.</text>
</comment>
<keyword evidence="2" id="KW-1185">Reference proteome</keyword>
<evidence type="ECO:0000313" key="2">
    <source>
        <dbReference type="Proteomes" id="UP001063166"/>
    </source>
</evidence>
<reference evidence="1" key="1">
    <citation type="submission" date="2022-07" db="EMBL/GenBank/DDBJ databases">
        <title>The genome of Lyophyllum shimeji provides insight into the initial evolution of ectomycorrhizal fungal genome.</title>
        <authorList>
            <person name="Kobayashi Y."/>
            <person name="Shibata T."/>
            <person name="Hirakawa H."/>
            <person name="Shigenobu S."/>
            <person name="Nishiyama T."/>
            <person name="Yamada A."/>
            <person name="Hasebe M."/>
            <person name="Kawaguchi M."/>
        </authorList>
    </citation>
    <scope>NUCLEOTIDE SEQUENCE</scope>
    <source>
        <strain evidence="1">AT787</strain>
    </source>
</reference>
<accession>A0A9P3PVD1</accession>
<sequence>MRRKGQKRSLERLRPIDKISCKLYYRKSDAQEPGDRSVDHYCSRLVGQSCFTHVSRLSLDRRNDGPENDAEEACKEADSWATCLSFGSPSHWRVPVLHWVTPPRGRTVADAQTATKRSKKKV</sequence>
<evidence type="ECO:0000313" key="1">
    <source>
        <dbReference type="EMBL" id="GLB42273.1"/>
    </source>
</evidence>
<dbReference type="EMBL" id="BRPK01000011">
    <property type="protein sequence ID" value="GLB42273.1"/>
    <property type="molecule type" value="Genomic_DNA"/>
</dbReference>
<dbReference type="AlphaFoldDB" id="A0A9P3PVD1"/>
<organism evidence="1 2">
    <name type="scientific">Lyophyllum shimeji</name>
    <name type="common">Hon-shimeji</name>
    <name type="synonym">Tricholoma shimeji</name>
    <dbReference type="NCBI Taxonomy" id="47721"/>
    <lineage>
        <taxon>Eukaryota</taxon>
        <taxon>Fungi</taxon>
        <taxon>Dikarya</taxon>
        <taxon>Basidiomycota</taxon>
        <taxon>Agaricomycotina</taxon>
        <taxon>Agaricomycetes</taxon>
        <taxon>Agaricomycetidae</taxon>
        <taxon>Agaricales</taxon>
        <taxon>Tricholomatineae</taxon>
        <taxon>Lyophyllaceae</taxon>
        <taxon>Lyophyllum</taxon>
    </lineage>
</organism>
<dbReference type="Proteomes" id="UP001063166">
    <property type="component" value="Unassembled WGS sequence"/>
</dbReference>